<dbReference type="InterPro" id="IPR054585">
    <property type="entry name" value="NDH2-like_C"/>
</dbReference>
<dbReference type="PANTHER" id="PTHR42913">
    <property type="entry name" value="APOPTOSIS-INDUCING FACTOR 1"/>
    <property type="match status" value="1"/>
</dbReference>
<keyword evidence="3" id="KW-0285">Flavoprotein</keyword>
<dbReference type="InterPro" id="IPR036188">
    <property type="entry name" value="FAD/NAD-bd_sf"/>
</dbReference>
<dbReference type="InterPro" id="IPR018490">
    <property type="entry name" value="cNMP-bd_dom_sf"/>
</dbReference>
<dbReference type="SUPFAM" id="SSF51905">
    <property type="entry name" value="FAD/NAD(P)-binding domain"/>
    <property type="match status" value="2"/>
</dbReference>
<dbReference type="Proteomes" id="UP000218775">
    <property type="component" value="Unassembled WGS sequence"/>
</dbReference>
<evidence type="ECO:0000256" key="2">
    <source>
        <dbReference type="ARBA" id="ARBA00005272"/>
    </source>
</evidence>
<dbReference type="GO" id="GO:0003955">
    <property type="term" value="F:NAD(P)H dehydrogenase (quinone) activity"/>
    <property type="evidence" value="ECO:0007669"/>
    <property type="project" value="TreeGrafter"/>
</dbReference>
<name>A0A2A4X6D7_UNCAE</name>
<dbReference type="EMBL" id="NVUK01000009">
    <property type="protein sequence ID" value="PCI78064.1"/>
    <property type="molecule type" value="Genomic_DNA"/>
</dbReference>
<dbReference type="Pfam" id="PF22366">
    <property type="entry name" value="NDH2_C"/>
    <property type="match status" value="1"/>
</dbReference>
<dbReference type="Gene3D" id="2.60.120.10">
    <property type="entry name" value="Jelly Rolls"/>
    <property type="match status" value="1"/>
</dbReference>
<dbReference type="Gene3D" id="3.50.50.100">
    <property type="match status" value="1"/>
</dbReference>
<dbReference type="InterPro" id="IPR051169">
    <property type="entry name" value="NADH-Q_oxidoreductase"/>
</dbReference>
<protein>
    <submittedName>
        <fullName evidence="7">Pyridine nucleotide-disulfide oxidoreductase</fullName>
    </submittedName>
</protein>
<dbReference type="InterPro" id="IPR018488">
    <property type="entry name" value="cNMP-bd_CS"/>
</dbReference>
<organism evidence="7 8">
    <name type="scientific">Aerophobetes bacterium</name>
    <dbReference type="NCBI Taxonomy" id="2030807"/>
    <lineage>
        <taxon>Bacteria</taxon>
        <taxon>Candidatus Aerophobota</taxon>
    </lineage>
</organism>
<keyword evidence="5" id="KW-0560">Oxidoreductase</keyword>
<dbReference type="AlphaFoldDB" id="A0A2A4X6D7"/>
<comment type="caution">
    <text evidence="7">The sequence shown here is derived from an EMBL/GenBank/DDBJ whole genome shotgun (WGS) entry which is preliminary data.</text>
</comment>
<dbReference type="PROSITE" id="PS50042">
    <property type="entry name" value="CNMP_BINDING_3"/>
    <property type="match status" value="1"/>
</dbReference>
<dbReference type="GO" id="GO:0019646">
    <property type="term" value="P:aerobic electron transport chain"/>
    <property type="evidence" value="ECO:0007669"/>
    <property type="project" value="TreeGrafter"/>
</dbReference>
<evidence type="ECO:0000256" key="3">
    <source>
        <dbReference type="ARBA" id="ARBA00022630"/>
    </source>
</evidence>
<dbReference type="PANTHER" id="PTHR42913:SF3">
    <property type="entry name" value="64 KDA MITOCHONDRIAL NADH DEHYDROGENASE (EUROFUNG)"/>
    <property type="match status" value="1"/>
</dbReference>
<keyword evidence="4" id="KW-0274">FAD</keyword>
<dbReference type="InterPro" id="IPR000595">
    <property type="entry name" value="cNMP-bd_dom"/>
</dbReference>
<gene>
    <name evidence="7" type="ORF">COB21_01885</name>
</gene>
<dbReference type="Pfam" id="PF00027">
    <property type="entry name" value="cNMP_binding"/>
    <property type="match status" value="1"/>
</dbReference>
<feature type="domain" description="Cyclic nucleotide-binding" evidence="6">
    <location>
        <begin position="411"/>
        <end position="530"/>
    </location>
</feature>
<evidence type="ECO:0000313" key="7">
    <source>
        <dbReference type="EMBL" id="PCI78064.1"/>
    </source>
</evidence>
<evidence type="ECO:0000256" key="5">
    <source>
        <dbReference type="ARBA" id="ARBA00023002"/>
    </source>
</evidence>
<dbReference type="InterPro" id="IPR023753">
    <property type="entry name" value="FAD/NAD-binding_dom"/>
</dbReference>
<dbReference type="PROSITE" id="PS00889">
    <property type="entry name" value="CNMP_BINDING_2"/>
    <property type="match status" value="1"/>
</dbReference>
<evidence type="ECO:0000256" key="4">
    <source>
        <dbReference type="ARBA" id="ARBA00022827"/>
    </source>
</evidence>
<proteinExistence type="inferred from homology"/>
<comment type="similarity">
    <text evidence="2">Belongs to the NADH dehydrogenase family.</text>
</comment>
<dbReference type="SMART" id="SM00100">
    <property type="entry name" value="cNMP"/>
    <property type="match status" value="1"/>
</dbReference>
<evidence type="ECO:0000259" key="6">
    <source>
        <dbReference type="PROSITE" id="PS50042"/>
    </source>
</evidence>
<accession>A0A2A4X6D7</accession>
<sequence length="536" mass="59631">MQQQHILILGGGFGGTYTAIHLEKQIKKHKLDCIISLVNRENYFVFQPMLAEVVGGSLDVLDTVNPLRKLLPKTQLYVREIDRIDIENKQVILAPKFTHKPYILSYDHLVLSLGNVTDFRGIAGLHEHALPFKNLADSIAIRNQIIDVIEAASYEKDPQLKKELLTFVVGGGGYSGTEVVAEINDLCRTLVKNYPTISQEDIAIYLIHSRDHLMNNELSRSLSEYAANLLQKRGVTILFNTHLASATPTEALLDNGERIKAKTIISTVPSSPNPLIEPLPLELDKGKILTDATLLAKNQTSVWALGDCAKIPNLQAGGFCPPTAQFAIREGKTLSYNIIASILNKPKKEFYFKALGMMGALGHRSAVGEVMGKFKFSGIIAWLLWRAIYWAKLPGLDRKIKVALSWSLDTLFPREAVQLKAHTSSGIGQLHFEQNELIFSQGDVGDYLYIIVKGDVEIIKTHEGKETILAKLGKGEYFGEMALLAQEPRQASVRCLTPVDVLALKKSDFGILIANFAELKKEIEQVQHKRFNDLNN</sequence>
<dbReference type="SUPFAM" id="SSF51206">
    <property type="entry name" value="cAMP-binding domain-like"/>
    <property type="match status" value="1"/>
</dbReference>
<dbReference type="Pfam" id="PF07992">
    <property type="entry name" value="Pyr_redox_2"/>
    <property type="match status" value="1"/>
</dbReference>
<comment type="cofactor">
    <cofactor evidence="1">
        <name>FAD</name>
        <dbReference type="ChEBI" id="CHEBI:57692"/>
    </cofactor>
</comment>
<evidence type="ECO:0000256" key="1">
    <source>
        <dbReference type="ARBA" id="ARBA00001974"/>
    </source>
</evidence>
<evidence type="ECO:0000313" key="8">
    <source>
        <dbReference type="Proteomes" id="UP000218775"/>
    </source>
</evidence>
<dbReference type="InterPro" id="IPR014710">
    <property type="entry name" value="RmlC-like_jellyroll"/>
</dbReference>
<reference evidence="8" key="1">
    <citation type="submission" date="2017-08" db="EMBL/GenBank/DDBJ databases">
        <title>A dynamic microbial community with high functional redundancy inhabits the cold, oxic subseafloor aquifer.</title>
        <authorList>
            <person name="Tully B.J."/>
            <person name="Wheat C.G."/>
            <person name="Glazer B.T."/>
            <person name="Huber J.A."/>
        </authorList>
    </citation>
    <scope>NUCLEOTIDE SEQUENCE [LARGE SCALE GENOMIC DNA]</scope>
</reference>
<dbReference type="CDD" id="cd00038">
    <property type="entry name" value="CAP_ED"/>
    <property type="match status" value="1"/>
</dbReference>
<dbReference type="PRINTS" id="PR00103">
    <property type="entry name" value="CAMPKINASE"/>
</dbReference>